<dbReference type="InterPro" id="IPR011993">
    <property type="entry name" value="PH-like_dom_sf"/>
</dbReference>
<dbReference type="PANTHER" id="PTHR21399">
    <property type="entry name" value="CHLORIDE CONDUCTANCE REGULATORY PROTEIN ICLN"/>
    <property type="match status" value="1"/>
</dbReference>
<dbReference type="InterPro" id="IPR039924">
    <property type="entry name" value="ICln/Lot5/Saf5"/>
</dbReference>
<dbReference type="OrthoDB" id="19714at2759"/>
<dbReference type="GO" id="GO:0005681">
    <property type="term" value="C:spliceosomal complex"/>
    <property type="evidence" value="ECO:0007669"/>
    <property type="project" value="TreeGrafter"/>
</dbReference>
<proteinExistence type="inferred from homology"/>
<dbReference type="InterPro" id="IPR003521">
    <property type="entry name" value="ICln"/>
</dbReference>
<dbReference type="Pfam" id="PF03517">
    <property type="entry name" value="Voldacs"/>
    <property type="match status" value="1"/>
</dbReference>
<accession>A0A9P6DS61</accession>
<dbReference type="GO" id="GO:0006821">
    <property type="term" value="P:chloride transport"/>
    <property type="evidence" value="ECO:0007669"/>
    <property type="project" value="InterPro"/>
</dbReference>
<evidence type="ECO:0000313" key="7">
    <source>
        <dbReference type="EMBL" id="KAF9508285.1"/>
    </source>
</evidence>
<keyword evidence="8" id="KW-1185">Reference proteome</keyword>
<dbReference type="PANTHER" id="PTHR21399:SF0">
    <property type="entry name" value="METHYLOSOME SUBUNIT PICLN"/>
    <property type="match status" value="1"/>
</dbReference>
<dbReference type="EMBL" id="MU129062">
    <property type="protein sequence ID" value="KAF9508285.1"/>
    <property type="molecule type" value="Genomic_DNA"/>
</dbReference>
<dbReference type="GO" id="GO:0005829">
    <property type="term" value="C:cytosol"/>
    <property type="evidence" value="ECO:0007669"/>
    <property type="project" value="InterPro"/>
</dbReference>
<keyword evidence="5" id="KW-0539">Nucleus</keyword>
<reference evidence="7" key="1">
    <citation type="journal article" date="2020" name="Nat. Commun.">
        <title>Large-scale genome sequencing of mycorrhizal fungi provides insights into the early evolution of symbiotic traits.</title>
        <authorList>
            <person name="Miyauchi S."/>
            <person name="Kiss E."/>
            <person name="Kuo A."/>
            <person name="Drula E."/>
            <person name="Kohler A."/>
            <person name="Sanchez-Garcia M."/>
            <person name="Morin E."/>
            <person name="Andreopoulos B."/>
            <person name="Barry K.W."/>
            <person name="Bonito G."/>
            <person name="Buee M."/>
            <person name="Carver A."/>
            <person name="Chen C."/>
            <person name="Cichocki N."/>
            <person name="Clum A."/>
            <person name="Culley D."/>
            <person name="Crous P.W."/>
            <person name="Fauchery L."/>
            <person name="Girlanda M."/>
            <person name="Hayes R.D."/>
            <person name="Keri Z."/>
            <person name="LaButti K."/>
            <person name="Lipzen A."/>
            <person name="Lombard V."/>
            <person name="Magnuson J."/>
            <person name="Maillard F."/>
            <person name="Murat C."/>
            <person name="Nolan M."/>
            <person name="Ohm R.A."/>
            <person name="Pangilinan J."/>
            <person name="Pereira M.F."/>
            <person name="Perotto S."/>
            <person name="Peter M."/>
            <person name="Pfister S."/>
            <person name="Riley R."/>
            <person name="Sitrit Y."/>
            <person name="Stielow J.B."/>
            <person name="Szollosi G."/>
            <person name="Zifcakova L."/>
            <person name="Stursova M."/>
            <person name="Spatafora J.W."/>
            <person name="Tedersoo L."/>
            <person name="Vaario L.M."/>
            <person name="Yamada A."/>
            <person name="Yan M."/>
            <person name="Wang P."/>
            <person name="Xu J."/>
            <person name="Bruns T."/>
            <person name="Baldrian P."/>
            <person name="Vilgalys R."/>
            <person name="Dunand C."/>
            <person name="Henrissat B."/>
            <person name="Grigoriev I.V."/>
            <person name="Hibbett D."/>
            <person name="Nagy L.G."/>
            <person name="Martin F.M."/>
        </authorList>
    </citation>
    <scope>NUCLEOTIDE SEQUENCE</scope>
    <source>
        <strain evidence="7">UP504</strain>
    </source>
</reference>
<dbReference type="PRINTS" id="PR01348">
    <property type="entry name" value="ICLNCHANNEL"/>
</dbReference>
<gene>
    <name evidence="7" type="ORF">BS47DRAFT_1488459</name>
</gene>
<feature type="region of interest" description="Disordered" evidence="6">
    <location>
        <begin position="214"/>
        <end position="249"/>
    </location>
</feature>
<dbReference type="Proteomes" id="UP000886523">
    <property type="component" value="Unassembled WGS sequence"/>
</dbReference>
<evidence type="ECO:0000256" key="2">
    <source>
        <dbReference type="ARBA" id="ARBA00004496"/>
    </source>
</evidence>
<comment type="caution">
    <text evidence="7">The sequence shown here is derived from an EMBL/GenBank/DDBJ whole genome shotgun (WGS) entry which is preliminary data.</text>
</comment>
<dbReference type="AlphaFoldDB" id="A0A9P6DS61"/>
<dbReference type="GO" id="GO:0005886">
    <property type="term" value="C:plasma membrane"/>
    <property type="evidence" value="ECO:0007669"/>
    <property type="project" value="InterPro"/>
</dbReference>
<evidence type="ECO:0000256" key="3">
    <source>
        <dbReference type="ARBA" id="ARBA00007054"/>
    </source>
</evidence>
<evidence type="ECO:0000256" key="1">
    <source>
        <dbReference type="ARBA" id="ARBA00004123"/>
    </source>
</evidence>
<evidence type="ECO:0000256" key="6">
    <source>
        <dbReference type="SAM" id="MobiDB-lite"/>
    </source>
</evidence>
<sequence length="249" mass="26635">MSTITLISTPPSSVSPEEHRQIVLSTPSSFSDIPPVLRHKQDDVSIELDPPIDGLSLEELAKGTLYVVENVLAFISTSSGRGFHIQYPSITIHAVSRSGSSPIVYCQLESQSPDADAEGGEGEDEDLEMTELKIRPADPSSVDNIFEALSFCAALHPDPNISRADNDDEGLYHEDLSSFETFTGGPEEELSEVGRAALAHLESIIVYSEGFATPLEPVDSEPEGAEALVQNADDQNRSHSGSGVVNGVS</sequence>
<protein>
    <recommendedName>
        <fullName evidence="9">Methylosome subunit pICln</fullName>
    </recommendedName>
</protein>
<dbReference type="GO" id="GO:0006884">
    <property type="term" value="P:cell volume homeostasis"/>
    <property type="evidence" value="ECO:0007669"/>
    <property type="project" value="InterPro"/>
</dbReference>
<evidence type="ECO:0008006" key="9">
    <source>
        <dbReference type="Google" id="ProtNLM"/>
    </source>
</evidence>
<organism evidence="7 8">
    <name type="scientific">Hydnum rufescens UP504</name>
    <dbReference type="NCBI Taxonomy" id="1448309"/>
    <lineage>
        <taxon>Eukaryota</taxon>
        <taxon>Fungi</taxon>
        <taxon>Dikarya</taxon>
        <taxon>Basidiomycota</taxon>
        <taxon>Agaricomycotina</taxon>
        <taxon>Agaricomycetes</taxon>
        <taxon>Cantharellales</taxon>
        <taxon>Hydnaceae</taxon>
        <taxon>Hydnum</taxon>
    </lineage>
</organism>
<name>A0A9P6DS61_9AGAM</name>
<keyword evidence="4" id="KW-0963">Cytoplasm</keyword>
<evidence type="ECO:0000256" key="5">
    <source>
        <dbReference type="ARBA" id="ARBA00023242"/>
    </source>
</evidence>
<dbReference type="GO" id="GO:0000387">
    <property type="term" value="P:spliceosomal snRNP assembly"/>
    <property type="evidence" value="ECO:0007669"/>
    <property type="project" value="InterPro"/>
</dbReference>
<dbReference type="GO" id="GO:0045292">
    <property type="term" value="P:mRNA cis splicing, via spliceosome"/>
    <property type="evidence" value="ECO:0007669"/>
    <property type="project" value="TreeGrafter"/>
</dbReference>
<dbReference type="GO" id="GO:0034709">
    <property type="term" value="C:methylosome"/>
    <property type="evidence" value="ECO:0007669"/>
    <property type="project" value="InterPro"/>
</dbReference>
<dbReference type="Gene3D" id="2.30.29.30">
    <property type="entry name" value="Pleckstrin-homology domain (PH domain)/Phosphotyrosine-binding domain (PTB)"/>
    <property type="match status" value="1"/>
</dbReference>
<evidence type="ECO:0000256" key="4">
    <source>
        <dbReference type="ARBA" id="ARBA00022490"/>
    </source>
</evidence>
<dbReference type="GO" id="GO:0034715">
    <property type="term" value="C:pICln-Sm protein complex"/>
    <property type="evidence" value="ECO:0007669"/>
    <property type="project" value="InterPro"/>
</dbReference>
<evidence type="ECO:0000313" key="8">
    <source>
        <dbReference type="Proteomes" id="UP000886523"/>
    </source>
</evidence>
<feature type="compositionally biased region" description="Low complexity" evidence="6">
    <location>
        <begin position="240"/>
        <end position="249"/>
    </location>
</feature>
<comment type="similarity">
    <text evidence="3">Belongs to the pICln (TC 1.A.47) family.</text>
</comment>
<comment type="subcellular location">
    <subcellularLocation>
        <location evidence="2">Cytoplasm</location>
    </subcellularLocation>
    <subcellularLocation>
        <location evidence="1">Nucleus</location>
    </subcellularLocation>
</comment>